<dbReference type="AlphaFoldDB" id="M8B1X6"/>
<reference evidence="1" key="1">
    <citation type="submission" date="2015-06" db="UniProtKB">
        <authorList>
            <consortium name="EnsemblPlants"/>
        </authorList>
    </citation>
    <scope>IDENTIFICATION</scope>
</reference>
<dbReference type="EnsemblPlants" id="EMT10737">
    <property type="protein sequence ID" value="EMT10737"/>
    <property type="gene ID" value="F775_00697"/>
</dbReference>
<proteinExistence type="predicted"/>
<dbReference type="InterPro" id="IPR053253">
    <property type="entry name" value="Sex_diff_modulator"/>
</dbReference>
<sequence length="159" mass="18105">MDALEVRYGHYVLLATAVGYGEEKVTPVALLATLEKRCGVLPSEVVIEVACPPHDLWLTFSMEEKCTDVLFSSMKIKCCRRWLQFSRWSKMVVKVELPEPKVINKPPESMDEYEAMQLELGDYGPSSPRKKKTLLYPVLCRMKEVVDRGPLLTEDLPAE</sequence>
<protein>
    <submittedName>
        <fullName evidence="1">Uncharacterized protein</fullName>
    </submittedName>
</protein>
<organism evidence="1">
    <name type="scientific">Aegilops tauschii</name>
    <name type="common">Tausch's goatgrass</name>
    <name type="synonym">Aegilops squarrosa</name>
    <dbReference type="NCBI Taxonomy" id="37682"/>
    <lineage>
        <taxon>Eukaryota</taxon>
        <taxon>Viridiplantae</taxon>
        <taxon>Streptophyta</taxon>
        <taxon>Embryophyta</taxon>
        <taxon>Tracheophyta</taxon>
        <taxon>Spermatophyta</taxon>
        <taxon>Magnoliopsida</taxon>
        <taxon>Liliopsida</taxon>
        <taxon>Poales</taxon>
        <taxon>Poaceae</taxon>
        <taxon>BOP clade</taxon>
        <taxon>Pooideae</taxon>
        <taxon>Triticodae</taxon>
        <taxon>Triticeae</taxon>
        <taxon>Triticinae</taxon>
        <taxon>Aegilops</taxon>
    </lineage>
</organism>
<name>M8B1X6_AEGTA</name>
<dbReference type="PANTHER" id="PTHR33087:SF40">
    <property type="entry name" value="GENOME ASSEMBLY, CHROMOSOME: II"/>
    <property type="match status" value="1"/>
</dbReference>
<dbReference type="PANTHER" id="PTHR33087">
    <property type="entry name" value="OS07G0539200 PROTEIN"/>
    <property type="match status" value="1"/>
</dbReference>
<accession>M8B1X6</accession>
<evidence type="ECO:0000313" key="1">
    <source>
        <dbReference type="EnsemblPlants" id="EMT10737"/>
    </source>
</evidence>